<protein>
    <submittedName>
        <fullName evidence="1">Putative transposase</fullName>
    </submittedName>
</protein>
<reference evidence="2" key="1">
    <citation type="submission" date="2016-10" db="EMBL/GenBank/DDBJ databases">
        <authorList>
            <person name="Varghese N."/>
            <person name="Submissions S."/>
        </authorList>
    </citation>
    <scope>NUCLEOTIDE SEQUENCE [LARGE SCALE GENOMIC DNA]</scope>
    <source>
        <strain evidence="2">CGMCC 1.9227</strain>
    </source>
</reference>
<organism evidence="1 2">
    <name type="scientific">Flavobacterium xueshanense</name>
    <dbReference type="NCBI Taxonomy" id="935223"/>
    <lineage>
        <taxon>Bacteria</taxon>
        <taxon>Pseudomonadati</taxon>
        <taxon>Bacteroidota</taxon>
        <taxon>Flavobacteriia</taxon>
        <taxon>Flavobacteriales</taxon>
        <taxon>Flavobacteriaceae</taxon>
        <taxon>Flavobacterium</taxon>
    </lineage>
</organism>
<dbReference type="STRING" id="935223.SAMN04488131_11312"/>
<evidence type="ECO:0000313" key="1">
    <source>
        <dbReference type="EMBL" id="SFF26144.1"/>
    </source>
</evidence>
<evidence type="ECO:0000313" key="2">
    <source>
        <dbReference type="Proteomes" id="UP000198596"/>
    </source>
</evidence>
<accession>A0A1I2H7I0</accession>
<gene>
    <name evidence="1" type="ORF">SAMN04488131_11312</name>
</gene>
<dbReference type="AlphaFoldDB" id="A0A1I2H7I0"/>
<dbReference type="InterPro" id="IPR012337">
    <property type="entry name" value="RNaseH-like_sf"/>
</dbReference>
<dbReference type="Proteomes" id="UP000198596">
    <property type="component" value="Unassembled WGS sequence"/>
</dbReference>
<keyword evidence="2" id="KW-1185">Reference proteome</keyword>
<dbReference type="SUPFAM" id="SSF53098">
    <property type="entry name" value="Ribonuclease H-like"/>
    <property type="match status" value="1"/>
</dbReference>
<sequence length="128" mass="14507">MDKGPEFIAKITLVWSEVNGIGFNYIQPGKPTQNVIIKRFYGSYSSGSKMSLLLSTNTISGNKQNHGYRITTPKSPTNFLEESRRYNRPNLMPLGASPRRIKNDNFFEILNKYAILISGSFQIQLNKS</sequence>
<proteinExistence type="predicted"/>
<dbReference type="RefSeq" id="WP_091206687.1">
    <property type="nucleotide sequence ID" value="NZ_FONQ01000013.1"/>
</dbReference>
<name>A0A1I2H7I0_9FLAO</name>
<dbReference type="EMBL" id="FONQ01000013">
    <property type="protein sequence ID" value="SFF26144.1"/>
    <property type="molecule type" value="Genomic_DNA"/>
</dbReference>